<protein>
    <submittedName>
        <fullName evidence="1">Uncharacterized protein</fullName>
    </submittedName>
</protein>
<comment type="caution">
    <text evidence="1">The sequence shown here is derived from an EMBL/GenBank/DDBJ whole genome shotgun (WGS) entry which is preliminary data.</text>
</comment>
<sequence>MSFVSRLILGIGREAIESRLDYFDALIEVLNARPCFFRTCAALATPLLFPLAGLSWMTADET</sequence>
<organism evidence="1 2">
    <name type="scientific">Caballeronia sordidicola</name>
    <name type="common">Burkholderia sordidicola</name>
    <dbReference type="NCBI Taxonomy" id="196367"/>
    <lineage>
        <taxon>Bacteria</taxon>
        <taxon>Pseudomonadati</taxon>
        <taxon>Pseudomonadota</taxon>
        <taxon>Betaproteobacteria</taxon>
        <taxon>Burkholderiales</taxon>
        <taxon>Burkholderiaceae</taxon>
        <taxon>Caballeronia</taxon>
    </lineage>
</organism>
<dbReference type="EMBL" id="NBTZ01000101">
    <property type="protein sequence ID" value="OTP71576.1"/>
    <property type="molecule type" value="Genomic_DNA"/>
</dbReference>
<dbReference type="AlphaFoldDB" id="A0A242MJU6"/>
<evidence type="ECO:0000313" key="2">
    <source>
        <dbReference type="Proteomes" id="UP000195221"/>
    </source>
</evidence>
<dbReference type="Proteomes" id="UP000195221">
    <property type="component" value="Unassembled WGS sequence"/>
</dbReference>
<gene>
    <name evidence="1" type="ORF">PAMC26577_24285</name>
</gene>
<evidence type="ECO:0000313" key="1">
    <source>
        <dbReference type="EMBL" id="OTP71576.1"/>
    </source>
</evidence>
<accession>A0A242MJU6</accession>
<dbReference type="RefSeq" id="WP_075359111.1">
    <property type="nucleotide sequence ID" value="NZ_MSRG01000056.1"/>
</dbReference>
<proteinExistence type="predicted"/>
<name>A0A242MJU6_CABSO</name>
<reference evidence="1 2" key="1">
    <citation type="submission" date="2017-03" db="EMBL/GenBank/DDBJ databases">
        <title>Genome analysis of strain PAMC 26577.</title>
        <authorList>
            <person name="Oh H.-M."/>
            <person name="Yang J.-A."/>
        </authorList>
    </citation>
    <scope>NUCLEOTIDE SEQUENCE [LARGE SCALE GENOMIC DNA]</scope>
    <source>
        <strain evidence="1 2">PAMC 26577</strain>
    </source>
</reference>